<reference evidence="4" key="1">
    <citation type="submission" date="2017-01" db="EMBL/GenBank/DDBJ databases">
        <authorList>
            <person name="Varghese N."/>
            <person name="Submissions S."/>
        </authorList>
    </citation>
    <scope>NUCLEOTIDE SEQUENCE [LARGE SCALE GENOMIC DNA]</scope>
    <source>
        <strain evidence="4">DSM 45196</strain>
    </source>
</reference>
<dbReference type="PROSITE" id="PS50911">
    <property type="entry name" value="CHAP"/>
    <property type="match status" value="1"/>
</dbReference>
<dbReference type="InterPro" id="IPR007921">
    <property type="entry name" value="CHAP_dom"/>
</dbReference>
<dbReference type="EMBL" id="FTOD01000002">
    <property type="protein sequence ID" value="SIS48090.1"/>
    <property type="molecule type" value="Genomic_DNA"/>
</dbReference>
<dbReference type="Pfam" id="PF05257">
    <property type="entry name" value="CHAP"/>
    <property type="match status" value="1"/>
</dbReference>
<proteinExistence type="predicted"/>
<feature type="domain" description="Peptidase C51" evidence="2">
    <location>
        <begin position="225"/>
        <end position="353"/>
    </location>
</feature>
<sequence length="355" mass="38912">MAMPEPNPSKSEESKKSKWKTIIPVIGCGAVAGMFFIGFMGLILFLSILGAISVENENSKKDKEVYCWSDSKRLSPERLNKKLKNKGVFKGKGEVFIDAGERHGVDPILVAAIAMHETGNGTSKAVREKNNPGGLMKPGGGGLMVFSSLNEGIDRMTSNLYRLYIKHGLTTPEKIGPKYAPVGADNDPLGLNKHWITGIKGYMKQLGGASYKCGEAGKSGKAKGSPHTAYPYRNASVTGVDAWKFYNRQCTSFVAWRLNDAGIPFHNHMKSGRFGNATNWDVNARQIGIKVNKTPAPGAVAQWKAGNHASQFGHVAYVTEVKGDKVKIEEYNYKPYSFSRRTVPASQPSYYLHFK</sequence>
<dbReference type="InterPro" id="IPR038765">
    <property type="entry name" value="Papain-like_cys_pep_sf"/>
</dbReference>
<dbReference type="SUPFAM" id="SSF54001">
    <property type="entry name" value="Cysteine proteinases"/>
    <property type="match status" value="1"/>
</dbReference>
<evidence type="ECO:0000256" key="1">
    <source>
        <dbReference type="SAM" id="Phobius"/>
    </source>
</evidence>
<dbReference type="GO" id="GO:0004040">
    <property type="term" value="F:amidase activity"/>
    <property type="evidence" value="ECO:0007669"/>
    <property type="project" value="InterPro"/>
</dbReference>
<evidence type="ECO:0000313" key="4">
    <source>
        <dbReference type="Proteomes" id="UP000186795"/>
    </source>
</evidence>
<evidence type="ECO:0000313" key="3">
    <source>
        <dbReference type="EMBL" id="SIS48090.1"/>
    </source>
</evidence>
<accession>A0A1N7JFL0</accession>
<keyword evidence="4" id="KW-1185">Reference proteome</keyword>
<keyword evidence="1" id="KW-0812">Transmembrane</keyword>
<name>A0A1N7JFL0_9BACL</name>
<keyword evidence="1" id="KW-1133">Transmembrane helix</keyword>
<feature type="transmembrane region" description="Helical" evidence="1">
    <location>
        <begin position="21"/>
        <end position="52"/>
    </location>
</feature>
<dbReference type="Proteomes" id="UP000186795">
    <property type="component" value="Unassembled WGS sequence"/>
</dbReference>
<keyword evidence="1" id="KW-0472">Membrane</keyword>
<dbReference type="AlphaFoldDB" id="A0A1N7JFL0"/>
<evidence type="ECO:0000259" key="2">
    <source>
        <dbReference type="PROSITE" id="PS50911"/>
    </source>
</evidence>
<protein>
    <submittedName>
        <fullName evidence="3">Surface antigen</fullName>
    </submittedName>
</protein>
<organism evidence="3 4">
    <name type="scientific">Kroppenstedtia eburnea</name>
    <dbReference type="NCBI Taxonomy" id="714067"/>
    <lineage>
        <taxon>Bacteria</taxon>
        <taxon>Bacillati</taxon>
        <taxon>Bacillota</taxon>
        <taxon>Bacilli</taxon>
        <taxon>Bacillales</taxon>
        <taxon>Thermoactinomycetaceae</taxon>
        <taxon>Kroppenstedtia</taxon>
    </lineage>
</organism>
<dbReference type="Gene3D" id="3.90.1720.10">
    <property type="entry name" value="endopeptidase domain like (from Nostoc punctiforme)"/>
    <property type="match status" value="1"/>
</dbReference>
<gene>
    <name evidence="3" type="ORF">SAMN05421790_10233</name>
</gene>